<evidence type="ECO:0000313" key="2">
    <source>
        <dbReference type="Proteomes" id="UP000799539"/>
    </source>
</evidence>
<accession>A0A6A6FMU8</accession>
<keyword evidence="2" id="KW-1185">Reference proteome</keyword>
<name>A0A6A6FMU8_9PEZI</name>
<dbReference type="EMBL" id="ML992667">
    <property type="protein sequence ID" value="KAF2214772.1"/>
    <property type="molecule type" value="Genomic_DNA"/>
</dbReference>
<protein>
    <submittedName>
        <fullName evidence="1">Uncharacterized protein</fullName>
    </submittedName>
</protein>
<dbReference type="AlphaFoldDB" id="A0A6A6FMU8"/>
<organism evidence="1 2">
    <name type="scientific">Cercospora zeae-maydis SCOH1-5</name>
    <dbReference type="NCBI Taxonomy" id="717836"/>
    <lineage>
        <taxon>Eukaryota</taxon>
        <taxon>Fungi</taxon>
        <taxon>Dikarya</taxon>
        <taxon>Ascomycota</taxon>
        <taxon>Pezizomycotina</taxon>
        <taxon>Dothideomycetes</taxon>
        <taxon>Dothideomycetidae</taxon>
        <taxon>Mycosphaerellales</taxon>
        <taxon>Mycosphaerellaceae</taxon>
        <taxon>Cercospora</taxon>
    </lineage>
</organism>
<proteinExistence type="predicted"/>
<reference evidence="1" key="1">
    <citation type="journal article" date="2020" name="Stud. Mycol.">
        <title>101 Dothideomycetes genomes: a test case for predicting lifestyles and emergence of pathogens.</title>
        <authorList>
            <person name="Haridas S."/>
            <person name="Albert R."/>
            <person name="Binder M."/>
            <person name="Bloem J."/>
            <person name="Labutti K."/>
            <person name="Salamov A."/>
            <person name="Andreopoulos B."/>
            <person name="Baker S."/>
            <person name="Barry K."/>
            <person name="Bills G."/>
            <person name="Bluhm B."/>
            <person name="Cannon C."/>
            <person name="Castanera R."/>
            <person name="Culley D."/>
            <person name="Daum C."/>
            <person name="Ezra D."/>
            <person name="Gonzalez J."/>
            <person name="Henrissat B."/>
            <person name="Kuo A."/>
            <person name="Liang C."/>
            <person name="Lipzen A."/>
            <person name="Lutzoni F."/>
            <person name="Magnuson J."/>
            <person name="Mondo S."/>
            <person name="Nolan M."/>
            <person name="Ohm R."/>
            <person name="Pangilinan J."/>
            <person name="Park H.-J."/>
            <person name="Ramirez L."/>
            <person name="Alfaro M."/>
            <person name="Sun H."/>
            <person name="Tritt A."/>
            <person name="Yoshinaga Y."/>
            <person name="Zwiers L.-H."/>
            <person name="Turgeon B."/>
            <person name="Goodwin S."/>
            <person name="Spatafora J."/>
            <person name="Crous P."/>
            <person name="Grigoriev I."/>
        </authorList>
    </citation>
    <scope>NUCLEOTIDE SEQUENCE</scope>
    <source>
        <strain evidence="1">SCOH1-5</strain>
    </source>
</reference>
<dbReference type="OrthoDB" id="5139943at2759"/>
<evidence type="ECO:0000313" key="1">
    <source>
        <dbReference type="EMBL" id="KAF2214772.1"/>
    </source>
</evidence>
<gene>
    <name evidence="1" type="ORF">CERZMDRAFT_95159</name>
</gene>
<dbReference type="Proteomes" id="UP000799539">
    <property type="component" value="Unassembled WGS sequence"/>
</dbReference>
<sequence>MPWSDLIPSIRANGSKEIAMLWLPELFQIRHPCLLDGFWRAYLDSPPAVLGVKHMFCITMAVLGASGQMIGLERALCASRGRRLVHGDTTINHLWNLCWVILHIRASMKTRLAAWPYNDAARVPYIPAPSVVDISIQPLKAEYEIPLPFENCFHEWYQFTPTRWRQKNT</sequence>